<feature type="domain" description="SGNH hydrolase-type esterase" evidence="1">
    <location>
        <begin position="84"/>
        <end position="332"/>
    </location>
</feature>
<keyword evidence="3" id="KW-1185">Reference proteome</keyword>
<reference evidence="2 3" key="1">
    <citation type="submission" date="2016-04" db="EMBL/GenBank/DDBJ databases">
        <title>Draft genome sequence of freshwater magnetotactic bacteria Magnetospirillum marisnigri SP-1 and Magnetospirillum moscoviense BB-1.</title>
        <authorList>
            <person name="Koziaeva V."/>
            <person name="Dziuba M.V."/>
            <person name="Ivanov T.M."/>
            <person name="Kuznetsov B."/>
            <person name="Grouzdev D.S."/>
        </authorList>
    </citation>
    <scope>NUCLEOTIDE SEQUENCE [LARGE SCALE GENOMIC DNA]</scope>
    <source>
        <strain evidence="2 3">SP-1</strain>
    </source>
</reference>
<dbReference type="Pfam" id="PF13472">
    <property type="entry name" value="Lipase_GDSL_2"/>
    <property type="match status" value="1"/>
</dbReference>
<dbReference type="Gene3D" id="3.40.50.1110">
    <property type="entry name" value="SGNH hydrolase"/>
    <property type="match status" value="1"/>
</dbReference>
<evidence type="ECO:0000313" key="3">
    <source>
        <dbReference type="Proteomes" id="UP000078428"/>
    </source>
</evidence>
<dbReference type="InterPro" id="IPR013830">
    <property type="entry name" value="SGNH_hydro"/>
</dbReference>
<dbReference type="InterPro" id="IPR051532">
    <property type="entry name" value="Ester_Hydrolysis_Enzymes"/>
</dbReference>
<protein>
    <recommendedName>
        <fullName evidence="1">SGNH hydrolase-type esterase domain-containing protein</fullName>
    </recommendedName>
</protein>
<accession>A0A178MJG0</accession>
<comment type="caution">
    <text evidence="2">The sequence shown here is derived from an EMBL/GenBank/DDBJ whole genome shotgun (WGS) entry which is preliminary data.</text>
</comment>
<dbReference type="GO" id="GO:0016788">
    <property type="term" value="F:hydrolase activity, acting on ester bonds"/>
    <property type="evidence" value="ECO:0007669"/>
    <property type="project" value="UniProtKB-ARBA"/>
</dbReference>
<organism evidence="2 3">
    <name type="scientific">Paramagnetospirillum marisnigri</name>
    <dbReference type="NCBI Taxonomy" id="1285242"/>
    <lineage>
        <taxon>Bacteria</taxon>
        <taxon>Pseudomonadati</taxon>
        <taxon>Pseudomonadota</taxon>
        <taxon>Alphaproteobacteria</taxon>
        <taxon>Rhodospirillales</taxon>
        <taxon>Magnetospirillaceae</taxon>
        <taxon>Paramagnetospirillum</taxon>
    </lineage>
</organism>
<evidence type="ECO:0000259" key="1">
    <source>
        <dbReference type="Pfam" id="PF13472"/>
    </source>
</evidence>
<gene>
    <name evidence="2" type="ORF">A6A04_05405</name>
</gene>
<name>A0A178MJG0_9PROT</name>
<dbReference type="Proteomes" id="UP000078428">
    <property type="component" value="Unassembled WGS sequence"/>
</dbReference>
<dbReference type="SUPFAM" id="SSF52266">
    <property type="entry name" value="SGNH hydrolase"/>
    <property type="match status" value="1"/>
</dbReference>
<proteinExistence type="predicted"/>
<dbReference type="AlphaFoldDB" id="A0A178MJG0"/>
<evidence type="ECO:0000313" key="2">
    <source>
        <dbReference type="EMBL" id="OAN48185.1"/>
    </source>
</evidence>
<dbReference type="InterPro" id="IPR036514">
    <property type="entry name" value="SGNH_hydro_sf"/>
</dbReference>
<sequence>MKRVLTILAVNLGLLLLAALAAELIFGSWLSSDPIHKLALARDTRHDVTAEGLYPGGTKFVYRRDHWGFRGPDFDPKTVEVVSLGGSTTNQLYLPEEATWQAVMASAFAASGRSLAIVNAGIDGQSTVGHLVAVESWLAHVPGLRPRLVLVYVGINDTFVGGNVIDQMKHSSRFKWLSQNSALLRLWQSALGAVKARKARLNHHAFDFAAASWTTEGASRPELDPDPAAYPGRLRLLAERIRALGAEPVFVTQARGDWRVRDGRGEGVAASHDVNGVLLNGVDHHRRLARINALTLEVCRETGTTCLDMAGEIGFQDGDFYDGAHNTPQGAERIGRYLFEKLRSHPALAR</sequence>
<dbReference type="EMBL" id="LWQT01000077">
    <property type="protein sequence ID" value="OAN48185.1"/>
    <property type="molecule type" value="Genomic_DNA"/>
</dbReference>
<dbReference type="RefSeq" id="WP_068494481.1">
    <property type="nucleotide sequence ID" value="NZ_LWQT01000077.1"/>
</dbReference>
<dbReference type="PANTHER" id="PTHR30383">
    <property type="entry name" value="THIOESTERASE 1/PROTEASE 1/LYSOPHOSPHOLIPASE L1"/>
    <property type="match status" value="1"/>
</dbReference>
<dbReference type="STRING" id="1285242.A6A04_05405"/>